<proteinExistence type="predicted"/>
<dbReference type="Proteomes" id="UP000001312">
    <property type="component" value="Unassembled WGS sequence"/>
</dbReference>
<reference evidence="2" key="1">
    <citation type="journal article" date="2011" name="PLoS Genet.">
        <title>Genomic analysis of the necrotrophic fungal pathogens Sclerotinia sclerotiorum and Botrytis cinerea.</title>
        <authorList>
            <person name="Amselem J."/>
            <person name="Cuomo C.A."/>
            <person name="van Kan J.A."/>
            <person name="Viaud M."/>
            <person name="Benito E.P."/>
            <person name="Couloux A."/>
            <person name="Coutinho P.M."/>
            <person name="de Vries R.P."/>
            <person name="Dyer P.S."/>
            <person name="Fillinger S."/>
            <person name="Fournier E."/>
            <person name="Gout L."/>
            <person name="Hahn M."/>
            <person name="Kohn L."/>
            <person name="Lapalu N."/>
            <person name="Plummer K.M."/>
            <person name="Pradier J.M."/>
            <person name="Quevillon E."/>
            <person name="Sharon A."/>
            <person name="Simon A."/>
            <person name="ten Have A."/>
            <person name="Tudzynski B."/>
            <person name="Tudzynski P."/>
            <person name="Wincker P."/>
            <person name="Andrew M."/>
            <person name="Anthouard V."/>
            <person name="Beever R.E."/>
            <person name="Beffa R."/>
            <person name="Benoit I."/>
            <person name="Bouzid O."/>
            <person name="Brault B."/>
            <person name="Chen Z."/>
            <person name="Choquer M."/>
            <person name="Collemare J."/>
            <person name="Cotton P."/>
            <person name="Danchin E.G."/>
            <person name="Da Silva C."/>
            <person name="Gautier A."/>
            <person name="Giraud C."/>
            <person name="Giraud T."/>
            <person name="Gonzalez C."/>
            <person name="Grossetete S."/>
            <person name="Guldener U."/>
            <person name="Henrissat B."/>
            <person name="Howlett B.J."/>
            <person name="Kodira C."/>
            <person name="Kretschmer M."/>
            <person name="Lappartient A."/>
            <person name="Leroch M."/>
            <person name="Levis C."/>
            <person name="Mauceli E."/>
            <person name="Neuveglise C."/>
            <person name="Oeser B."/>
            <person name="Pearson M."/>
            <person name="Poulain J."/>
            <person name="Poussereau N."/>
            <person name="Quesneville H."/>
            <person name="Rascle C."/>
            <person name="Schumacher J."/>
            <person name="Segurens B."/>
            <person name="Sexton A."/>
            <person name="Silva E."/>
            <person name="Sirven C."/>
            <person name="Soanes D.M."/>
            <person name="Talbot N.J."/>
            <person name="Templeton M."/>
            <person name="Yandava C."/>
            <person name="Yarden O."/>
            <person name="Zeng Q."/>
            <person name="Rollins J.A."/>
            <person name="Lebrun M.H."/>
            <person name="Dickman M."/>
        </authorList>
    </citation>
    <scope>NUCLEOTIDE SEQUENCE [LARGE SCALE GENOMIC DNA]</scope>
    <source>
        <strain evidence="2">ATCC 18683 / 1980 / Ss-1</strain>
    </source>
</reference>
<dbReference type="AlphaFoldDB" id="A7ETA4"/>
<name>A7ETA4_SCLS1</name>
<organism evidence="1 2">
    <name type="scientific">Sclerotinia sclerotiorum (strain ATCC 18683 / 1980 / Ss-1)</name>
    <name type="common">White mold</name>
    <name type="synonym">Whetzelinia sclerotiorum</name>
    <dbReference type="NCBI Taxonomy" id="665079"/>
    <lineage>
        <taxon>Eukaryota</taxon>
        <taxon>Fungi</taxon>
        <taxon>Dikarya</taxon>
        <taxon>Ascomycota</taxon>
        <taxon>Pezizomycotina</taxon>
        <taxon>Leotiomycetes</taxon>
        <taxon>Helotiales</taxon>
        <taxon>Sclerotiniaceae</taxon>
        <taxon>Sclerotinia</taxon>
    </lineage>
</organism>
<dbReference type="RefSeq" id="XP_001590819.1">
    <property type="nucleotide sequence ID" value="XM_001590769.1"/>
</dbReference>
<dbReference type="KEGG" id="ssl:SS1G_08559"/>
<sequence length="78" mass="9285">MANQDMRLAVGRLLKHVMQHGIDVRILNNLIAIIHCSLQQKCNTQNRDMIKHVEPIYYARNLIANYRFLEEIFFPYRA</sequence>
<evidence type="ECO:0000313" key="1">
    <source>
        <dbReference type="EMBL" id="EDN92696.1"/>
    </source>
</evidence>
<dbReference type="InParanoid" id="A7ETA4"/>
<gene>
    <name evidence="1" type="ORF">SS1G_08559</name>
</gene>
<accession>A7ETA4</accession>
<evidence type="ECO:0000313" key="2">
    <source>
        <dbReference type="Proteomes" id="UP000001312"/>
    </source>
</evidence>
<dbReference type="EMBL" id="CH476631">
    <property type="protein sequence ID" value="EDN92696.1"/>
    <property type="molecule type" value="Genomic_DNA"/>
</dbReference>
<protein>
    <submittedName>
        <fullName evidence="1">Uncharacterized protein</fullName>
    </submittedName>
</protein>
<dbReference type="GeneID" id="5486625"/>
<dbReference type="HOGENOM" id="CLU_2623488_0_0_1"/>
<keyword evidence="2" id="KW-1185">Reference proteome</keyword>